<evidence type="ECO:0000256" key="5">
    <source>
        <dbReference type="ARBA" id="ARBA00022723"/>
    </source>
</evidence>
<keyword evidence="8" id="KW-0156">Chromatin regulator</keyword>
<dbReference type="RefSeq" id="XP_043044569.1">
    <property type="nucleotide sequence ID" value="XM_043182722.1"/>
</dbReference>
<keyword evidence="5" id="KW-0479">Metal-binding</keyword>
<evidence type="ECO:0000256" key="7">
    <source>
        <dbReference type="ARBA" id="ARBA00022833"/>
    </source>
</evidence>
<dbReference type="PANTHER" id="PTHR10615:SF161">
    <property type="entry name" value="HISTONE ACETYLTRANSFERASE KAT7"/>
    <property type="match status" value="1"/>
</dbReference>
<protein>
    <recommendedName>
        <fullName evidence="3 12">Histone acetyltransferase</fullName>
        <ecNumber evidence="3 12">2.3.1.48</ecNumber>
    </recommendedName>
</protein>
<organism evidence="15 16">
    <name type="scientific">Guyanagaster necrorhizus</name>
    <dbReference type="NCBI Taxonomy" id="856835"/>
    <lineage>
        <taxon>Eukaryota</taxon>
        <taxon>Fungi</taxon>
        <taxon>Dikarya</taxon>
        <taxon>Basidiomycota</taxon>
        <taxon>Agaricomycotina</taxon>
        <taxon>Agaricomycetes</taxon>
        <taxon>Agaricomycetidae</taxon>
        <taxon>Agaricales</taxon>
        <taxon>Marasmiineae</taxon>
        <taxon>Physalacriaceae</taxon>
        <taxon>Guyanagaster</taxon>
    </lineage>
</organism>
<dbReference type="GO" id="GO:0004402">
    <property type="term" value="F:histone acetyltransferase activity"/>
    <property type="evidence" value="ECO:0007669"/>
    <property type="project" value="InterPro"/>
</dbReference>
<evidence type="ECO:0000256" key="2">
    <source>
        <dbReference type="ARBA" id="ARBA00010107"/>
    </source>
</evidence>
<dbReference type="GO" id="GO:0006357">
    <property type="term" value="P:regulation of transcription by RNA polymerase II"/>
    <property type="evidence" value="ECO:0007669"/>
    <property type="project" value="TreeGrafter"/>
</dbReference>
<keyword evidence="10 12" id="KW-0539">Nucleus</keyword>
<dbReference type="Pfam" id="PF01853">
    <property type="entry name" value="MOZ_SAS"/>
    <property type="match status" value="1"/>
</dbReference>
<evidence type="ECO:0000259" key="14">
    <source>
        <dbReference type="PROSITE" id="PS51726"/>
    </source>
</evidence>
<feature type="non-terminal residue" evidence="15">
    <location>
        <position position="450"/>
    </location>
</feature>
<feature type="compositionally biased region" description="Basic residues" evidence="13">
    <location>
        <begin position="63"/>
        <end position="75"/>
    </location>
</feature>
<dbReference type="EC" id="2.3.1.48" evidence="3 12"/>
<dbReference type="GO" id="GO:0008270">
    <property type="term" value="F:zinc ion binding"/>
    <property type="evidence" value="ECO:0007669"/>
    <property type="project" value="UniProtKB-KW"/>
</dbReference>
<dbReference type="GO" id="GO:0003682">
    <property type="term" value="F:chromatin binding"/>
    <property type="evidence" value="ECO:0007669"/>
    <property type="project" value="TreeGrafter"/>
</dbReference>
<dbReference type="GO" id="GO:0031507">
    <property type="term" value="P:heterochromatin formation"/>
    <property type="evidence" value="ECO:0007669"/>
    <property type="project" value="UniProtKB-ARBA"/>
</dbReference>
<dbReference type="SUPFAM" id="SSF55729">
    <property type="entry name" value="Acyl-CoA N-acyltransferases (Nat)"/>
    <property type="match status" value="1"/>
</dbReference>
<reference evidence="15" key="1">
    <citation type="submission" date="2020-11" db="EMBL/GenBank/DDBJ databases">
        <title>Adaptations for nitrogen fixation in a non-lichenized fungal sporocarp promotes dispersal by wood-feeding termites.</title>
        <authorList>
            <consortium name="DOE Joint Genome Institute"/>
            <person name="Koch R.A."/>
            <person name="Yoon G."/>
            <person name="Arayal U."/>
            <person name="Lail K."/>
            <person name="Amirebrahimi M."/>
            <person name="Labutti K."/>
            <person name="Lipzen A."/>
            <person name="Riley R."/>
            <person name="Barry K."/>
            <person name="Henrissat B."/>
            <person name="Grigoriev I.V."/>
            <person name="Herr J.R."/>
            <person name="Aime M.C."/>
        </authorList>
    </citation>
    <scope>NUCLEOTIDE SEQUENCE</scope>
    <source>
        <strain evidence="15">MCA 3950</strain>
    </source>
</reference>
<dbReference type="Gene3D" id="3.30.60.60">
    <property type="entry name" value="N-acetyl transferase-like"/>
    <property type="match status" value="1"/>
</dbReference>
<dbReference type="InterPro" id="IPR040706">
    <property type="entry name" value="Zf-MYST"/>
</dbReference>
<evidence type="ECO:0000256" key="1">
    <source>
        <dbReference type="ARBA" id="ARBA00004123"/>
    </source>
</evidence>
<dbReference type="PANTHER" id="PTHR10615">
    <property type="entry name" value="HISTONE ACETYLTRANSFERASE"/>
    <property type="match status" value="1"/>
</dbReference>
<dbReference type="FunFam" id="3.40.630.30:FF:000001">
    <property type="entry name" value="Histone acetyltransferase"/>
    <property type="match status" value="1"/>
</dbReference>
<sequence length="450" mass="50889">MDPPVKEDPKGAWYCPKCVLLVVETPSTNLDHEPPLEQPPSPFSYREPSVASSSRSHVASKNGRAKARSTGKGKGKALAVVTDDSEFDVEVDVERGLGTPFASGRPVRNKRPTKRKAAQSRNEDYSEDEVTLSARQPKRRRTEVSSATAPISGLPRLTFRLSTQQKGKGKEREEEDKGLFDDFLMPEQRDTMKTTIDGSDRQRFDRTRQLAEVSNQTAPISVPSASPGPSIPTPLLPISGPRVKVIHIGGYDVKTWYDAPFSEEYSCIPDGKLWICEFCLKYMKSKFGYNRHRLKCKARHPPGDEIYRDGDISLFEVDGRKNKIYCQNLCLLSKMFLDHKSLFYDVEPFLFYVVAQVDDDGARFIGYFSKEKCSVKDYNLSCIMTLPTRQRQGWGNFLIDFSYLLSKKEQRVGSPERPLSSLGALGYKNYWTLSLMRYLENGPAHPRLEG</sequence>
<keyword evidence="4" id="KW-0808">Transferase</keyword>
<keyword evidence="7" id="KW-0862">Zinc</keyword>
<evidence type="ECO:0000256" key="8">
    <source>
        <dbReference type="ARBA" id="ARBA00022853"/>
    </source>
</evidence>
<dbReference type="Gene3D" id="1.10.10.10">
    <property type="entry name" value="Winged helix-like DNA-binding domain superfamily/Winged helix DNA-binding domain"/>
    <property type="match status" value="1"/>
</dbReference>
<comment type="caution">
    <text evidence="15">The sequence shown here is derived from an EMBL/GenBank/DDBJ whole genome shotgun (WGS) entry which is preliminary data.</text>
</comment>
<keyword evidence="9" id="KW-0007">Acetylation</keyword>
<dbReference type="Proteomes" id="UP000812287">
    <property type="component" value="Unassembled WGS sequence"/>
</dbReference>
<keyword evidence="16" id="KW-1185">Reference proteome</keyword>
<dbReference type="FunFam" id="3.30.60.60:FF:000001">
    <property type="entry name" value="Histone acetyltransferase"/>
    <property type="match status" value="1"/>
</dbReference>
<dbReference type="InterPro" id="IPR016181">
    <property type="entry name" value="Acyl_CoA_acyltransferase"/>
</dbReference>
<comment type="subcellular location">
    <subcellularLocation>
        <location evidence="1 12">Nucleus</location>
    </subcellularLocation>
</comment>
<dbReference type="GO" id="GO:1990467">
    <property type="term" value="C:NuA3a histone acetyltransferase complex"/>
    <property type="evidence" value="ECO:0007669"/>
    <property type="project" value="TreeGrafter"/>
</dbReference>
<evidence type="ECO:0000313" key="16">
    <source>
        <dbReference type="Proteomes" id="UP000812287"/>
    </source>
</evidence>
<evidence type="ECO:0000256" key="13">
    <source>
        <dbReference type="SAM" id="MobiDB-lite"/>
    </source>
</evidence>
<evidence type="ECO:0000256" key="12">
    <source>
        <dbReference type="RuleBase" id="RU361211"/>
    </source>
</evidence>
<feature type="compositionally biased region" description="Basic residues" evidence="13">
    <location>
        <begin position="107"/>
        <end position="118"/>
    </location>
</feature>
<evidence type="ECO:0000256" key="10">
    <source>
        <dbReference type="ARBA" id="ARBA00023242"/>
    </source>
</evidence>
<feature type="active site" description="Proton donor/acceptor" evidence="11">
    <location>
        <position position="416"/>
    </location>
</feature>
<dbReference type="Pfam" id="PF17772">
    <property type="entry name" value="zf-MYST"/>
    <property type="match status" value="1"/>
</dbReference>
<dbReference type="Gene3D" id="3.40.630.30">
    <property type="match status" value="1"/>
</dbReference>
<keyword evidence="6" id="KW-0863">Zinc-finger</keyword>
<dbReference type="OrthoDB" id="787137at2759"/>
<dbReference type="GO" id="GO:0003712">
    <property type="term" value="F:transcription coregulator activity"/>
    <property type="evidence" value="ECO:0007669"/>
    <property type="project" value="TreeGrafter"/>
</dbReference>
<accession>A0A9P8AWV0</accession>
<dbReference type="InterPro" id="IPR050603">
    <property type="entry name" value="MYST_HAT"/>
</dbReference>
<comment type="similarity">
    <text evidence="2 12">Belongs to the MYST (SAS/MOZ) family.</text>
</comment>
<dbReference type="PROSITE" id="PS51726">
    <property type="entry name" value="MYST_HAT"/>
    <property type="match status" value="1"/>
</dbReference>
<evidence type="ECO:0000313" key="15">
    <source>
        <dbReference type="EMBL" id="KAG7451069.1"/>
    </source>
</evidence>
<gene>
    <name evidence="15" type="ORF">BT62DRAFT_882828</name>
</gene>
<feature type="domain" description="MYST-type HAT" evidence="14">
    <location>
        <begin position="238"/>
        <end position="450"/>
    </location>
</feature>
<feature type="compositionally biased region" description="Low complexity" evidence="13">
    <location>
        <begin position="49"/>
        <end position="60"/>
    </location>
</feature>
<proteinExistence type="inferred from homology"/>
<comment type="catalytic activity">
    <reaction evidence="12">
        <text>L-lysyl-[protein] + acetyl-CoA = N(6)-acetyl-L-lysyl-[protein] + CoA + H(+)</text>
        <dbReference type="Rhea" id="RHEA:45948"/>
        <dbReference type="Rhea" id="RHEA-COMP:9752"/>
        <dbReference type="Rhea" id="RHEA-COMP:10731"/>
        <dbReference type="ChEBI" id="CHEBI:15378"/>
        <dbReference type="ChEBI" id="CHEBI:29969"/>
        <dbReference type="ChEBI" id="CHEBI:57287"/>
        <dbReference type="ChEBI" id="CHEBI:57288"/>
        <dbReference type="ChEBI" id="CHEBI:61930"/>
        <dbReference type="EC" id="2.3.1.48"/>
    </reaction>
</comment>
<dbReference type="InterPro" id="IPR002717">
    <property type="entry name" value="HAT_MYST-type"/>
</dbReference>
<evidence type="ECO:0000256" key="9">
    <source>
        <dbReference type="ARBA" id="ARBA00022990"/>
    </source>
</evidence>
<evidence type="ECO:0000256" key="6">
    <source>
        <dbReference type="ARBA" id="ARBA00022771"/>
    </source>
</evidence>
<dbReference type="GO" id="GO:0005634">
    <property type="term" value="C:nucleus"/>
    <property type="evidence" value="ECO:0007669"/>
    <property type="project" value="UniProtKB-SubCell"/>
</dbReference>
<evidence type="ECO:0000256" key="11">
    <source>
        <dbReference type="PIRSR" id="PIRSR602717-51"/>
    </source>
</evidence>
<evidence type="ECO:0000256" key="4">
    <source>
        <dbReference type="ARBA" id="ARBA00022679"/>
    </source>
</evidence>
<dbReference type="GeneID" id="66105019"/>
<evidence type="ECO:0000256" key="3">
    <source>
        <dbReference type="ARBA" id="ARBA00013184"/>
    </source>
</evidence>
<feature type="region of interest" description="Disordered" evidence="13">
    <location>
        <begin position="28"/>
        <end position="150"/>
    </location>
</feature>
<dbReference type="AlphaFoldDB" id="A0A9P8AWV0"/>
<dbReference type="InterPro" id="IPR036388">
    <property type="entry name" value="WH-like_DNA-bd_sf"/>
</dbReference>
<name>A0A9P8AWV0_9AGAR</name>
<dbReference type="EMBL" id="MU250525">
    <property type="protein sequence ID" value="KAG7451069.1"/>
    <property type="molecule type" value="Genomic_DNA"/>
</dbReference>